<evidence type="ECO:0000313" key="8">
    <source>
        <dbReference type="EMBL" id="KKK37880.1"/>
    </source>
</evidence>
<evidence type="ECO:0000256" key="5">
    <source>
        <dbReference type="ARBA" id="ARBA00023163"/>
    </source>
</evidence>
<dbReference type="InterPro" id="IPR025944">
    <property type="entry name" value="Sigma_54_int_dom_CS"/>
</dbReference>
<dbReference type="InterPro" id="IPR002197">
    <property type="entry name" value="HTH_Fis"/>
</dbReference>
<dbReference type="OrthoDB" id="9771372at2"/>
<dbReference type="PROSITE" id="PS00675">
    <property type="entry name" value="SIGMA54_INTERACT_1"/>
    <property type="match status" value="1"/>
</dbReference>
<keyword evidence="1" id="KW-0547">Nucleotide-binding</keyword>
<dbReference type="FunFam" id="3.40.50.300:FF:000006">
    <property type="entry name" value="DNA-binding transcriptional regulator NtrC"/>
    <property type="match status" value="1"/>
</dbReference>
<organism evidence="8 9">
    <name type="scientific">Mesobacillus campisalis</name>
    <dbReference type="NCBI Taxonomy" id="1408103"/>
    <lineage>
        <taxon>Bacteria</taxon>
        <taxon>Bacillati</taxon>
        <taxon>Bacillota</taxon>
        <taxon>Bacilli</taxon>
        <taxon>Bacillales</taxon>
        <taxon>Bacillaceae</taxon>
        <taxon>Mesobacillus</taxon>
    </lineage>
</organism>
<protein>
    <submittedName>
        <fullName evidence="8">Transcriptional regulator</fullName>
    </submittedName>
</protein>
<dbReference type="PANTHER" id="PTHR32071:SF57">
    <property type="entry name" value="C4-DICARBOXYLATE TRANSPORT TRANSCRIPTIONAL REGULATORY PROTEIN DCTD"/>
    <property type="match status" value="1"/>
</dbReference>
<evidence type="ECO:0000256" key="2">
    <source>
        <dbReference type="ARBA" id="ARBA00022840"/>
    </source>
</evidence>
<accession>A0A0M2SZ44</accession>
<dbReference type="SUPFAM" id="SSF52540">
    <property type="entry name" value="P-loop containing nucleoside triphosphate hydrolases"/>
    <property type="match status" value="1"/>
</dbReference>
<dbReference type="InterPro" id="IPR027417">
    <property type="entry name" value="P-loop_NTPase"/>
</dbReference>
<dbReference type="Pfam" id="PF02954">
    <property type="entry name" value="HTH_8"/>
    <property type="match status" value="1"/>
</dbReference>
<dbReference type="InterPro" id="IPR058031">
    <property type="entry name" value="AAA_lid_NorR"/>
</dbReference>
<dbReference type="SUPFAM" id="SSF46689">
    <property type="entry name" value="Homeodomain-like"/>
    <property type="match status" value="1"/>
</dbReference>
<keyword evidence="3" id="KW-0805">Transcription regulation</keyword>
<dbReference type="GO" id="GO:0043565">
    <property type="term" value="F:sequence-specific DNA binding"/>
    <property type="evidence" value="ECO:0007669"/>
    <property type="project" value="InterPro"/>
</dbReference>
<dbReference type="PROSITE" id="PS50112">
    <property type="entry name" value="PAS"/>
    <property type="match status" value="1"/>
</dbReference>
<comment type="caution">
    <text evidence="8">The sequence shown here is derived from an EMBL/GenBank/DDBJ whole genome shotgun (WGS) entry which is preliminary data.</text>
</comment>
<dbReference type="NCBIfam" id="TIGR00229">
    <property type="entry name" value="sensory_box"/>
    <property type="match status" value="1"/>
</dbReference>
<dbReference type="PROSITE" id="PS50045">
    <property type="entry name" value="SIGMA54_INTERACT_4"/>
    <property type="match status" value="1"/>
</dbReference>
<name>A0A0M2SZ44_9BACI</name>
<dbReference type="Pfam" id="PF00158">
    <property type="entry name" value="Sigma54_activat"/>
    <property type="match status" value="1"/>
</dbReference>
<dbReference type="CDD" id="cd00009">
    <property type="entry name" value="AAA"/>
    <property type="match status" value="1"/>
</dbReference>
<evidence type="ECO:0000256" key="1">
    <source>
        <dbReference type="ARBA" id="ARBA00022741"/>
    </source>
</evidence>
<dbReference type="SUPFAM" id="SSF55785">
    <property type="entry name" value="PYP-like sensor domain (PAS domain)"/>
    <property type="match status" value="1"/>
</dbReference>
<feature type="domain" description="Sigma-54 factor interaction" evidence="6">
    <location>
        <begin position="150"/>
        <end position="380"/>
    </location>
</feature>
<dbReference type="Gene3D" id="3.30.450.20">
    <property type="entry name" value="PAS domain"/>
    <property type="match status" value="1"/>
</dbReference>
<dbReference type="SMART" id="SM00382">
    <property type="entry name" value="AAA"/>
    <property type="match status" value="1"/>
</dbReference>
<proteinExistence type="predicted"/>
<keyword evidence="4" id="KW-0238">DNA-binding</keyword>
<dbReference type="PATRIC" id="fig|1408103.3.peg.2684"/>
<dbReference type="Pfam" id="PF00989">
    <property type="entry name" value="PAS"/>
    <property type="match status" value="1"/>
</dbReference>
<evidence type="ECO:0000259" key="7">
    <source>
        <dbReference type="PROSITE" id="PS50112"/>
    </source>
</evidence>
<dbReference type="EMBL" id="LAYY01000011">
    <property type="protein sequence ID" value="KKK37880.1"/>
    <property type="molecule type" value="Genomic_DNA"/>
</dbReference>
<dbReference type="InterPro" id="IPR025943">
    <property type="entry name" value="Sigma_54_int_dom_ATP-bd_2"/>
</dbReference>
<dbReference type="InterPro" id="IPR000014">
    <property type="entry name" value="PAS"/>
</dbReference>
<dbReference type="Proteomes" id="UP000034166">
    <property type="component" value="Unassembled WGS sequence"/>
</dbReference>
<dbReference type="InterPro" id="IPR002078">
    <property type="entry name" value="Sigma_54_int"/>
</dbReference>
<dbReference type="AlphaFoldDB" id="A0A0M2SZ44"/>
<dbReference type="PROSITE" id="PS00688">
    <property type="entry name" value="SIGMA54_INTERACT_3"/>
    <property type="match status" value="1"/>
</dbReference>
<dbReference type="SMART" id="SM00091">
    <property type="entry name" value="PAS"/>
    <property type="match status" value="1"/>
</dbReference>
<sequence length="462" mass="52735">MLNDVDVQYKNDILETIIDSAYEWIVVVNTEGNIVYINKNYCQFLEIEQEEALGKHVSKVIENSRMHIVAKSGKEEIADLQYIKGNYMIANRIPIFSDGKLIGALGTVIFRDTKEWNKMNSHIKSLMPKLQTYLQDWEDNNGAKYTLQDIKSISPHILQLKEKVKNVASGNISVLIRGESGTGKELFAHSIHHLSPRSHHPFIKVNCGAIPEHLLESELFGYEEGAFTGAKKGGKKGKFLLAHGGTIFLDEIGDMPVNMQVKLLRVLQEKEVEPVGAVKPIPVDVRVIAATNRPLEKMIEEKRFREDLFYRINVIPFKIPPLRERPEDIPHLTDFFLEKISRRAGKRITMIDEEVRNVFNQHSWPGNLRELENVIEAAVHLTDGERITISSLPESLKGDPKILIGQLSLKEILEETEKRIIERTLEQFHQDKLEAAKALGISKSSMYDKIKKYRLETEELQA</sequence>
<evidence type="ECO:0000313" key="9">
    <source>
        <dbReference type="Proteomes" id="UP000034166"/>
    </source>
</evidence>
<evidence type="ECO:0000256" key="3">
    <source>
        <dbReference type="ARBA" id="ARBA00023015"/>
    </source>
</evidence>
<gene>
    <name evidence="8" type="ORF">WQ57_11940</name>
</gene>
<dbReference type="Pfam" id="PF25601">
    <property type="entry name" value="AAA_lid_14"/>
    <property type="match status" value="1"/>
</dbReference>
<dbReference type="InterPro" id="IPR013767">
    <property type="entry name" value="PAS_fold"/>
</dbReference>
<keyword evidence="9" id="KW-1185">Reference proteome</keyword>
<dbReference type="GO" id="GO:0006355">
    <property type="term" value="P:regulation of DNA-templated transcription"/>
    <property type="evidence" value="ECO:0007669"/>
    <property type="project" value="InterPro"/>
</dbReference>
<dbReference type="GO" id="GO:0005524">
    <property type="term" value="F:ATP binding"/>
    <property type="evidence" value="ECO:0007669"/>
    <property type="project" value="UniProtKB-KW"/>
</dbReference>
<dbReference type="InterPro" id="IPR009057">
    <property type="entry name" value="Homeodomain-like_sf"/>
</dbReference>
<evidence type="ECO:0000259" key="6">
    <source>
        <dbReference type="PROSITE" id="PS50045"/>
    </source>
</evidence>
<dbReference type="InterPro" id="IPR025662">
    <property type="entry name" value="Sigma_54_int_dom_ATP-bd_1"/>
</dbReference>
<dbReference type="InterPro" id="IPR035965">
    <property type="entry name" value="PAS-like_dom_sf"/>
</dbReference>
<dbReference type="PROSITE" id="PS00676">
    <property type="entry name" value="SIGMA54_INTERACT_2"/>
    <property type="match status" value="1"/>
</dbReference>
<feature type="domain" description="PAS" evidence="7">
    <location>
        <begin position="10"/>
        <end position="62"/>
    </location>
</feature>
<dbReference type="Gene3D" id="3.40.50.300">
    <property type="entry name" value="P-loop containing nucleotide triphosphate hydrolases"/>
    <property type="match status" value="1"/>
</dbReference>
<dbReference type="InterPro" id="IPR003593">
    <property type="entry name" value="AAA+_ATPase"/>
</dbReference>
<dbReference type="PRINTS" id="PR01590">
    <property type="entry name" value="HTHFIS"/>
</dbReference>
<dbReference type="Gene3D" id="1.10.8.60">
    <property type="match status" value="1"/>
</dbReference>
<keyword evidence="2" id="KW-0067">ATP-binding</keyword>
<dbReference type="PANTHER" id="PTHR32071">
    <property type="entry name" value="TRANSCRIPTIONAL REGULATORY PROTEIN"/>
    <property type="match status" value="1"/>
</dbReference>
<keyword evidence="5" id="KW-0804">Transcription</keyword>
<reference evidence="8 9" key="1">
    <citation type="submission" date="2015-04" db="EMBL/GenBank/DDBJ databases">
        <title>Taxonomic description and genome sequence of Bacillus campisalis sp. nov., a novel member of the genus Bacillus isolated from solar saltern.</title>
        <authorList>
            <person name="Mathan Kumar R."/>
            <person name="Kaur G."/>
            <person name="Kumar A."/>
            <person name="Singh N.K."/>
            <person name="Kaur N."/>
            <person name="Kumar N."/>
            <person name="Mayilraj S."/>
        </authorList>
    </citation>
    <scope>NUCLEOTIDE SEQUENCE [LARGE SCALE GENOMIC DNA]</scope>
    <source>
        <strain evidence="8 9">SA2-6</strain>
    </source>
</reference>
<evidence type="ECO:0000256" key="4">
    <source>
        <dbReference type="ARBA" id="ARBA00023125"/>
    </source>
</evidence>
<dbReference type="CDD" id="cd00130">
    <property type="entry name" value="PAS"/>
    <property type="match status" value="1"/>
</dbReference>
<dbReference type="Gene3D" id="1.10.10.60">
    <property type="entry name" value="Homeodomain-like"/>
    <property type="match status" value="1"/>
</dbReference>